<dbReference type="Gene3D" id="3.40.50.1820">
    <property type="entry name" value="alpha/beta hydrolase"/>
    <property type="match status" value="1"/>
</dbReference>
<keyword evidence="1" id="KW-0442">Lipid degradation</keyword>
<dbReference type="GO" id="GO:0016042">
    <property type="term" value="P:lipid catabolic process"/>
    <property type="evidence" value="ECO:0007669"/>
    <property type="project" value="UniProtKB-KW"/>
</dbReference>
<dbReference type="AlphaFoldDB" id="A0AAW1DM63"/>
<dbReference type="PANTHER" id="PTHR11005">
    <property type="entry name" value="LYSOSOMAL ACID LIPASE-RELATED"/>
    <property type="match status" value="1"/>
</dbReference>
<organism evidence="4 5">
    <name type="scientific">Rhynocoris fuscipes</name>
    <dbReference type="NCBI Taxonomy" id="488301"/>
    <lineage>
        <taxon>Eukaryota</taxon>
        <taxon>Metazoa</taxon>
        <taxon>Ecdysozoa</taxon>
        <taxon>Arthropoda</taxon>
        <taxon>Hexapoda</taxon>
        <taxon>Insecta</taxon>
        <taxon>Pterygota</taxon>
        <taxon>Neoptera</taxon>
        <taxon>Paraneoptera</taxon>
        <taxon>Hemiptera</taxon>
        <taxon>Heteroptera</taxon>
        <taxon>Panheteroptera</taxon>
        <taxon>Cimicomorpha</taxon>
        <taxon>Reduviidae</taxon>
        <taxon>Harpactorinae</taxon>
        <taxon>Harpactorini</taxon>
        <taxon>Rhynocoris</taxon>
    </lineage>
</organism>
<dbReference type="InterPro" id="IPR029058">
    <property type="entry name" value="AB_hydrolase_fold"/>
</dbReference>
<name>A0AAW1DM63_9HEMI</name>
<accession>A0AAW1DM63</accession>
<evidence type="ECO:0000256" key="1">
    <source>
        <dbReference type="ARBA" id="ARBA00022963"/>
    </source>
</evidence>
<gene>
    <name evidence="4" type="ORF">O3M35_005512</name>
</gene>
<proteinExistence type="predicted"/>
<comment type="caution">
    <text evidence="4">The sequence shown here is derived from an EMBL/GenBank/DDBJ whole genome shotgun (WGS) entry which is preliminary data.</text>
</comment>
<dbReference type="InterPro" id="IPR000073">
    <property type="entry name" value="AB_hydrolase_1"/>
</dbReference>
<reference evidence="4 5" key="1">
    <citation type="submission" date="2022-12" db="EMBL/GenBank/DDBJ databases">
        <title>Chromosome-level genome assembly of true bugs.</title>
        <authorList>
            <person name="Ma L."/>
            <person name="Li H."/>
        </authorList>
    </citation>
    <scope>NUCLEOTIDE SEQUENCE [LARGE SCALE GENOMIC DNA]</scope>
    <source>
        <strain evidence="4">Lab_2022b</strain>
    </source>
</reference>
<dbReference type="EMBL" id="JAPXFL010000002">
    <property type="protein sequence ID" value="KAK9510805.1"/>
    <property type="molecule type" value="Genomic_DNA"/>
</dbReference>
<sequence length="205" mass="23855">MEFRVETEDGYILRVHRIIGKNIGGPPILFRHGFGAASDSWLMNGRNIDLAFQLADEGFDVWLDDRRGNWYSREHVKYKPNSLDFWNFSFHESAYYDLPAVINQIINITKYDQVFYVGHSMSCAEYLIMASLRPEYNDRIKLAVLLSPVAKTRRIENIKSPLIKLIMLSADSFYVSFTLNFITNEMFSITFLSKVILHIYSSNFV</sequence>
<evidence type="ECO:0000313" key="5">
    <source>
        <dbReference type="Proteomes" id="UP001461498"/>
    </source>
</evidence>
<dbReference type="Pfam" id="PF00561">
    <property type="entry name" value="Abhydrolase_1"/>
    <property type="match status" value="1"/>
</dbReference>
<dbReference type="Proteomes" id="UP001461498">
    <property type="component" value="Unassembled WGS sequence"/>
</dbReference>
<keyword evidence="5" id="KW-1185">Reference proteome</keyword>
<evidence type="ECO:0000313" key="4">
    <source>
        <dbReference type="EMBL" id="KAK9510805.1"/>
    </source>
</evidence>
<dbReference type="SUPFAM" id="SSF53474">
    <property type="entry name" value="alpha/beta-Hydrolases"/>
    <property type="match status" value="1"/>
</dbReference>
<evidence type="ECO:0000256" key="2">
    <source>
        <dbReference type="ARBA" id="ARBA00023098"/>
    </source>
</evidence>
<keyword evidence="2" id="KW-0443">Lipid metabolism</keyword>
<protein>
    <recommendedName>
        <fullName evidence="3">AB hydrolase-1 domain-containing protein</fullName>
    </recommendedName>
</protein>
<feature type="domain" description="AB hydrolase-1" evidence="3">
    <location>
        <begin position="26"/>
        <end position="148"/>
    </location>
</feature>
<evidence type="ECO:0000259" key="3">
    <source>
        <dbReference type="Pfam" id="PF00561"/>
    </source>
</evidence>